<reference evidence="2 3" key="1">
    <citation type="journal article" date="2014" name="Genome Announc.">
        <title>Draft Genome Sequence of Streptomyces roseochromogenes subsp. oscitans DS 12.976, Producer of the Aminocoumarin Antibiotic Clorobiocin.</title>
        <authorList>
            <person name="Ruckert C."/>
            <person name="Kalinowski J."/>
            <person name="Heide L."/>
            <person name="Apel A.K."/>
        </authorList>
    </citation>
    <scope>NUCLEOTIDE SEQUENCE [LARGE SCALE GENOMIC DNA]</scope>
    <source>
        <strain evidence="2 3">DS 12.976</strain>
    </source>
</reference>
<comment type="caution">
    <text evidence="2">The sequence shown here is derived from an EMBL/GenBank/DDBJ whole genome shotgun (WGS) entry which is preliminary data.</text>
</comment>
<dbReference type="EMBL" id="AWQX01000105">
    <property type="protein sequence ID" value="EST33416.1"/>
    <property type="molecule type" value="Genomic_DNA"/>
</dbReference>
<accession>V6KPS0</accession>
<sequence>MRVQEEDDQRGQQRGQEVPEVGEGGRGYGSDDEVAEQPSAQRGHLGEYGDAEHVEVLPDGQQRAGDREHEDADDIERVLDGGAEDLLELHPDIVTRRVHEPYKTRLTGRVSPA</sequence>
<gene>
    <name evidence="2" type="ORF">M878_12920</name>
</gene>
<organism evidence="2 3">
    <name type="scientific">Streptomyces roseochromogenus subsp. oscitans DS 12.976</name>
    <dbReference type="NCBI Taxonomy" id="1352936"/>
    <lineage>
        <taxon>Bacteria</taxon>
        <taxon>Bacillati</taxon>
        <taxon>Actinomycetota</taxon>
        <taxon>Actinomycetes</taxon>
        <taxon>Kitasatosporales</taxon>
        <taxon>Streptomycetaceae</taxon>
        <taxon>Streptomyces</taxon>
    </lineage>
</organism>
<feature type="compositionally biased region" description="Basic and acidic residues" evidence="1">
    <location>
        <begin position="64"/>
        <end position="73"/>
    </location>
</feature>
<evidence type="ECO:0000313" key="3">
    <source>
        <dbReference type="Proteomes" id="UP000017984"/>
    </source>
</evidence>
<protein>
    <submittedName>
        <fullName evidence="2">Uncharacterized protein</fullName>
    </submittedName>
</protein>
<evidence type="ECO:0000313" key="2">
    <source>
        <dbReference type="EMBL" id="EST33416.1"/>
    </source>
</evidence>
<dbReference type="HOGENOM" id="CLU_2132200_0_0_11"/>
<dbReference type="AlphaFoldDB" id="V6KPS0"/>
<evidence type="ECO:0000256" key="1">
    <source>
        <dbReference type="SAM" id="MobiDB-lite"/>
    </source>
</evidence>
<name>V6KPS0_STRRC</name>
<feature type="compositionally biased region" description="Basic and acidic residues" evidence="1">
    <location>
        <begin position="44"/>
        <end position="56"/>
    </location>
</feature>
<keyword evidence="3" id="KW-1185">Reference proteome</keyword>
<proteinExistence type="predicted"/>
<dbReference type="Proteomes" id="UP000017984">
    <property type="component" value="Chromosome"/>
</dbReference>
<feature type="region of interest" description="Disordered" evidence="1">
    <location>
        <begin position="1"/>
        <end position="73"/>
    </location>
</feature>